<organism evidence="7">
    <name type="scientific">Rodentolepis nana</name>
    <name type="common">Dwarf tapeworm</name>
    <name type="synonym">Hymenolepis nana</name>
    <dbReference type="NCBI Taxonomy" id="102285"/>
    <lineage>
        <taxon>Eukaryota</taxon>
        <taxon>Metazoa</taxon>
        <taxon>Spiralia</taxon>
        <taxon>Lophotrochozoa</taxon>
        <taxon>Platyhelminthes</taxon>
        <taxon>Cestoda</taxon>
        <taxon>Eucestoda</taxon>
        <taxon>Cyclophyllidea</taxon>
        <taxon>Hymenolepididae</taxon>
        <taxon>Rodentolepis</taxon>
    </lineage>
</organism>
<protein>
    <recommendedName>
        <fullName evidence="2">Replication termination factor 2</fullName>
    </recommendedName>
    <alternativeName>
        <fullName evidence="3">Replication termination factor 2 domain-containing protein 1</fullName>
    </alternativeName>
</protein>
<gene>
    <name evidence="5" type="ORF">HNAJ_LOCUS3249</name>
</gene>
<dbReference type="Pfam" id="PF04641">
    <property type="entry name" value="Rtf2"/>
    <property type="match status" value="1"/>
</dbReference>
<dbReference type="STRING" id="102285.A0A0R3T863"/>
<evidence type="ECO:0000313" key="5">
    <source>
        <dbReference type="EMBL" id="VDN99108.1"/>
    </source>
</evidence>
<proteinExistence type="inferred from homology"/>
<dbReference type="PANTHER" id="PTHR12775">
    <property type="entry name" value="PROTEIN C20ORF43 HOMOLOG"/>
    <property type="match status" value="1"/>
</dbReference>
<dbReference type="EMBL" id="UZAE01001835">
    <property type="protein sequence ID" value="VDN99108.1"/>
    <property type="molecule type" value="Genomic_DNA"/>
</dbReference>
<reference evidence="5 6" key="2">
    <citation type="submission" date="2018-11" db="EMBL/GenBank/DDBJ databases">
        <authorList>
            <consortium name="Pathogen Informatics"/>
        </authorList>
    </citation>
    <scope>NUCLEOTIDE SEQUENCE [LARGE SCALE GENOMIC DNA]</scope>
</reference>
<name>A0A0R3T863_RODNA</name>
<comment type="similarity">
    <text evidence="1">Belongs to the rtf2 family.</text>
</comment>
<feature type="region of interest" description="Disordered" evidence="4">
    <location>
        <begin position="213"/>
        <end position="277"/>
    </location>
</feature>
<feature type="compositionally biased region" description="Basic and acidic residues" evidence="4">
    <location>
        <begin position="230"/>
        <end position="270"/>
    </location>
</feature>
<dbReference type="GO" id="GO:0005634">
    <property type="term" value="C:nucleus"/>
    <property type="evidence" value="ECO:0007669"/>
    <property type="project" value="TreeGrafter"/>
</dbReference>
<dbReference type="GO" id="GO:0006274">
    <property type="term" value="P:DNA replication termination"/>
    <property type="evidence" value="ECO:0007669"/>
    <property type="project" value="TreeGrafter"/>
</dbReference>
<dbReference type="PANTHER" id="PTHR12775:SF0">
    <property type="entry name" value="REPLICATION TERMINATION FACTOR 2"/>
    <property type="match status" value="1"/>
</dbReference>
<dbReference type="InterPro" id="IPR027799">
    <property type="entry name" value="Rtf2_RING-finger"/>
</dbReference>
<feature type="compositionally biased region" description="Basic and acidic residues" evidence="4">
    <location>
        <begin position="213"/>
        <end position="222"/>
    </location>
</feature>
<sequence>MGGDGGSIPRRVELVREKKQREKVGKVAADAAKWKHCALSQQPLRQPIVSCQLGRLYNKEVIIERFLDPSKYTSSVADHIKKLRDVRDLKLTPIPKDQTSHELSSGIIEDSAESFCCPILGQEMNGSYPFVFSWECGCVVSKRAFDNVKDSSCLKCGQPLQPESVILLNPETDEDIQIAQNRLRIYKETTKKSKKNRAKLEVKTEPDTEYDMKAVKVGEKRSNGVSSTSLDHKRIKIDDRDNKSKRKYDSKNMELDSKKKISESSKHSSVQDDPNASNVFKSLFTTSEEAKNQPQSHWVTFNPLYFH</sequence>
<evidence type="ECO:0000313" key="7">
    <source>
        <dbReference type="WBParaSite" id="HNAJ_0000325101-mRNA-1"/>
    </source>
</evidence>
<dbReference type="OrthoDB" id="247013at2759"/>
<evidence type="ECO:0000256" key="2">
    <source>
        <dbReference type="ARBA" id="ARBA00015157"/>
    </source>
</evidence>
<dbReference type="AlphaFoldDB" id="A0A0R3T863"/>
<dbReference type="WBParaSite" id="HNAJ_0000325101-mRNA-1">
    <property type="protein sequence ID" value="HNAJ_0000325101-mRNA-1"/>
    <property type="gene ID" value="HNAJ_0000325101"/>
</dbReference>
<keyword evidence="6" id="KW-1185">Reference proteome</keyword>
<dbReference type="CDD" id="cd16653">
    <property type="entry name" value="RING-like_Rtf2"/>
    <property type="match status" value="1"/>
</dbReference>
<accession>A0A0R3T863</accession>
<evidence type="ECO:0000256" key="3">
    <source>
        <dbReference type="ARBA" id="ARBA00030367"/>
    </source>
</evidence>
<dbReference type="InterPro" id="IPR006735">
    <property type="entry name" value="Rtf2"/>
</dbReference>
<evidence type="ECO:0000256" key="1">
    <source>
        <dbReference type="ARBA" id="ARBA00009885"/>
    </source>
</evidence>
<evidence type="ECO:0000313" key="6">
    <source>
        <dbReference type="Proteomes" id="UP000278807"/>
    </source>
</evidence>
<dbReference type="Proteomes" id="UP000278807">
    <property type="component" value="Unassembled WGS sequence"/>
</dbReference>
<reference evidence="7" key="1">
    <citation type="submission" date="2017-02" db="UniProtKB">
        <authorList>
            <consortium name="WormBaseParasite"/>
        </authorList>
    </citation>
    <scope>IDENTIFICATION</scope>
</reference>
<evidence type="ECO:0000256" key="4">
    <source>
        <dbReference type="SAM" id="MobiDB-lite"/>
    </source>
</evidence>